<dbReference type="RefSeq" id="WP_167344086.1">
    <property type="nucleotide sequence ID" value="NZ_CABLRR010000001.1"/>
</dbReference>
<dbReference type="EMBL" id="CSTE01000001">
    <property type="protein sequence ID" value="CQR48767.1"/>
    <property type="molecule type" value="Genomic_DNA"/>
</dbReference>
<feature type="transmembrane region" description="Helical" evidence="1">
    <location>
        <begin position="29"/>
        <end position="52"/>
    </location>
</feature>
<reference evidence="3" key="1">
    <citation type="submission" date="2015-03" db="EMBL/GenBank/DDBJ databases">
        <authorList>
            <person name="Urmite Genomes"/>
        </authorList>
    </citation>
    <scope>NUCLEOTIDE SEQUENCE [LARGE SCALE GENOMIC DNA]</scope>
    <source>
        <strain evidence="3">Arc-Hr</strain>
    </source>
</reference>
<proteinExistence type="predicted"/>
<accession>A0A0D6JLH8</accession>
<evidence type="ECO:0000256" key="1">
    <source>
        <dbReference type="SAM" id="Phobius"/>
    </source>
</evidence>
<gene>
    <name evidence="2" type="ORF">BN996_00215</name>
</gene>
<keyword evidence="3" id="KW-1185">Reference proteome</keyword>
<name>A0A0D6JLH8_9EURY</name>
<keyword evidence="1" id="KW-0812">Transmembrane</keyword>
<dbReference type="OrthoDB" id="287954at2157"/>
<evidence type="ECO:0000313" key="3">
    <source>
        <dbReference type="Proteomes" id="UP000198902"/>
    </source>
</evidence>
<keyword evidence="1" id="KW-0472">Membrane</keyword>
<sequence>MDRTDLFLGLIVVLLAAQVYETGDSHTSIFIVLPVMAILYLFPVYLAGAVLIENFVDG</sequence>
<dbReference type="Proteomes" id="UP000198902">
    <property type="component" value="Unassembled WGS sequence"/>
</dbReference>
<organism evidence="2 3">
    <name type="scientific">Haloferax massiliensis</name>
    <dbReference type="NCBI Taxonomy" id="1476858"/>
    <lineage>
        <taxon>Archaea</taxon>
        <taxon>Methanobacteriati</taxon>
        <taxon>Methanobacteriota</taxon>
        <taxon>Stenosarchaea group</taxon>
        <taxon>Halobacteria</taxon>
        <taxon>Halobacteriales</taxon>
        <taxon>Haloferacaceae</taxon>
        <taxon>Haloferax</taxon>
    </lineage>
</organism>
<dbReference type="AlphaFoldDB" id="A0A0D6JLH8"/>
<keyword evidence="1" id="KW-1133">Transmembrane helix</keyword>
<evidence type="ECO:0000313" key="2">
    <source>
        <dbReference type="EMBL" id="CQR48767.1"/>
    </source>
</evidence>
<protein>
    <submittedName>
        <fullName evidence="2">Uncharacterized protein</fullName>
    </submittedName>
</protein>